<dbReference type="Pfam" id="PF13650">
    <property type="entry name" value="Asp_protease_2"/>
    <property type="match status" value="1"/>
</dbReference>
<evidence type="ECO:0000313" key="2">
    <source>
        <dbReference type="EMBL" id="CAL4766538.1"/>
    </source>
</evidence>
<sequence>MVCSRQYRKHQRSGRSICFSFPRQDKCLCIGLQGCHSRAAFLLTAVLLGGLGGLDIRNFALTSPRKPQPLAEEGRRLLQLPQDFFGKGYDIVDLLARGISKKGEEGAPTKLSFMLDTGLTTSLLLPDKAQQLGLLEEGRFVAEKLLKTPKVVLENVEFSRIQIGPLRPFVMDFFQSRMGNGATIDGMLGMEFFERFAVDLGTDVRLYEADDGEKTAVMENMICLTTAPLPARLLGVNVCVPGNDACVKGVLDTGAAFSVLNWAAADVLLNVAEVDKDKMLQERGGVTSLDTSGKALLMPTIQANLELRGAGREPPGHWTPDPVEVAVGNIASFHQIFGDTAAPLALIGQDILTQRRTLLAATASVNTLCLLPAVSLHLIQLVRPTSNNLLDIL</sequence>
<dbReference type="AlphaFoldDB" id="A0A9P1BW74"/>
<dbReference type="EMBL" id="CAMXCT010000467">
    <property type="protein sequence ID" value="CAI3979226.1"/>
    <property type="molecule type" value="Genomic_DNA"/>
</dbReference>
<dbReference type="InterPro" id="IPR021109">
    <property type="entry name" value="Peptidase_aspartic_dom_sf"/>
</dbReference>
<evidence type="ECO:0008006" key="4">
    <source>
        <dbReference type="Google" id="ProtNLM"/>
    </source>
</evidence>
<dbReference type="EMBL" id="CAMXCT020000467">
    <property type="protein sequence ID" value="CAL1132601.1"/>
    <property type="molecule type" value="Genomic_DNA"/>
</dbReference>
<name>A0A9P1BW74_9DINO</name>
<dbReference type="OrthoDB" id="425248at2759"/>
<organism evidence="1">
    <name type="scientific">Cladocopium goreaui</name>
    <dbReference type="NCBI Taxonomy" id="2562237"/>
    <lineage>
        <taxon>Eukaryota</taxon>
        <taxon>Sar</taxon>
        <taxon>Alveolata</taxon>
        <taxon>Dinophyceae</taxon>
        <taxon>Suessiales</taxon>
        <taxon>Symbiodiniaceae</taxon>
        <taxon>Cladocopium</taxon>
    </lineage>
</organism>
<reference evidence="2 3" key="2">
    <citation type="submission" date="2024-05" db="EMBL/GenBank/DDBJ databases">
        <authorList>
            <person name="Chen Y."/>
            <person name="Shah S."/>
            <person name="Dougan E. K."/>
            <person name="Thang M."/>
            <person name="Chan C."/>
        </authorList>
    </citation>
    <scope>NUCLEOTIDE SEQUENCE [LARGE SCALE GENOMIC DNA]</scope>
</reference>
<keyword evidence="3" id="KW-1185">Reference proteome</keyword>
<accession>A0A9P1BW74</accession>
<evidence type="ECO:0000313" key="3">
    <source>
        <dbReference type="Proteomes" id="UP001152797"/>
    </source>
</evidence>
<protein>
    <recommendedName>
        <fullName evidence="4">Aspartyl protease</fullName>
    </recommendedName>
</protein>
<reference evidence="1" key="1">
    <citation type="submission" date="2022-10" db="EMBL/GenBank/DDBJ databases">
        <authorList>
            <person name="Chen Y."/>
            <person name="Dougan E. K."/>
            <person name="Chan C."/>
            <person name="Rhodes N."/>
            <person name="Thang M."/>
        </authorList>
    </citation>
    <scope>NUCLEOTIDE SEQUENCE</scope>
</reference>
<evidence type="ECO:0000313" key="1">
    <source>
        <dbReference type="EMBL" id="CAI3979226.1"/>
    </source>
</evidence>
<comment type="caution">
    <text evidence="1">The sequence shown here is derived from an EMBL/GenBank/DDBJ whole genome shotgun (WGS) entry which is preliminary data.</text>
</comment>
<gene>
    <name evidence="1" type="ORF">C1SCF055_LOCUS7195</name>
</gene>
<proteinExistence type="predicted"/>
<dbReference type="Gene3D" id="2.40.70.10">
    <property type="entry name" value="Acid Proteases"/>
    <property type="match status" value="1"/>
</dbReference>
<dbReference type="EMBL" id="CAMXCT030000467">
    <property type="protein sequence ID" value="CAL4766538.1"/>
    <property type="molecule type" value="Genomic_DNA"/>
</dbReference>
<dbReference type="Proteomes" id="UP001152797">
    <property type="component" value="Unassembled WGS sequence"/>
</dbReference>